<dbReference type="GO" id="GO:0005262">
    <property type="term" value="F:calcium channel activity"/>
    <property type="evidence" value="ECO:0000318"/>
    <property type="project" value="GO_Central"/>
</dbReference>
<dbReference type="Proteomes" id="UP000030748">
    <property type="component" value="Unassembled WGS sequence"/>
</dbReference>
<sequence length="240" mass="27167">MSTSQKDDVEAGSDLLYPLMQESPNLRWAFIRKVYSILTLQLLATIGFAAMVANVRPVADFFGATWFGMIIYFVSIILVSTTVLCMLSVYRDKHPLNFILLGIFTLTFGFAFGVLAAFTSGRIIIETSIATTVVVVCLTVYTFWAAKRGQDFFFLVPFVLSIVVILIIFTVFQIFFPMGRMFDVLCSGLSVILFCAYIIFHTAMLIERDSYDDYIWASITLYLDVLNVFLNLLSIFGRRN</sequence>
<dbReference type="InterPro" id="IPR006214">
    <property type="entry name" value="Bax_inhibitor_1-related"/>
</dbReference>
<dbReference type="PANTHER" id="PTHR23291:SF31">
    <property type="entry name" value="PROTEIN LIFEGUARD 4"/>
    <property type="match status" value="1"/>
</dbReference>
<proteinExistence type="inferred from homology"/>
<dbReference type="EMBL" id="KI630171">
    <property type="protein sequence ID" value="EYU46519.1"/>
    <property type="molecule type" value="Genomic_DNA"/>
</dbReference>
<feature type="transmembrane region" description="Helical" evidence="5">
    <location>
        <begin position="215"/>
        <end position="236"/>
    </location>
</feature>
<dbReference type="PANTHER" id="PTHR23291">
    <property type="entry name" value="BAX INHIBITOR-RELATED"/>
    <property type="match status" value="1"/>
</dbReference>
<feature type="transmembrane region" description="Helical" evidence="5">
    <location>
        <begin position="184"/>
        <end position="203"/>
    </location>
</feature>
<feature type="transmembrane region" description="Helical" evidence="5">
    <location>
        <begin position="67"/>
        <end position="90"/>
    </location>
</feature>
<dbReference type="Pfam" id="PF01027">
    <property type="entry name" value="Bax1-I"/>
    <property type="match status" value="1"/>
</dbReference>
<reference evidence="6 7" key="1">
    <citation type="journal article" date="2013" name="Proc. Natl. Acad. Sci. U.S.A.">
        <title>Fine-scale variation in meiotic recombination in Mimulus inferred from population shotgun sequencing.</title>
        <authorList>
            <person name="Hellsten U."/>
            <person name="Wright K.M."/>
            <person name="Jenkins J."/>
            <person name="Shu S."/>
            <person name="Yuan Y."/>
            <person name="Wessler S.R."/>
            <person name="Schmutz J."/>
            <person name="Willis J.H."/>
            <person name="Rokhsar D.S."/>
        </authorList>
    </citation>
    <scope>NUCLEOTIDE SEQUENCE [LARGE SCALE GENOMIC DNA]</scope>
    <source>
        <strain evidence="7">cv. DUN x IM62</strain>
    </source>
</reference>
<protein>
    <submittedName>
        <fullName evidence="6">Uncharacterized protein</fullName>
    </submittedName>
</protein>
<keyword evidence="4 5" id="KW-0472">Membrane</keyword>
<evidence type="ECO:0000256" key="4">
    <source>
        <dbReference type="ARBA" id="ARBA00023136"/>
    </source>
</evidence>
<evidence type="ECO:0000313" key="6">
    <source>
        <dbReference type="EMBL" id="EYU46519.1"/>
    </source>
</evidence>
<keyword evidence="7" id="KW-1185">Reference proteome</keyword>
<evidence type="ECO:0000256" key="1">
    <source>
        <dbReference type="ARBA" id="ARBA00004141"/>
    </source>
</evidence>
<evidence type="ECO:0000313" key="7">
    <source>
        <dbReference type="Proteomes" id="UP000030748"/>
    </source>
</evidence>
<dbReference type="PhylomeDB" id="A0A022S2F0"/>
<evidence type="ECO:0000256" key="5">
    <source>
        <dbReference type="RuleBase" id="RU004379"/>
    </source>
</evidence>
<comment type="similarity">
    <text evidence="5">Belongs to the BI1 family.</text>
</comment>
<dbReference type="GO" id="GO:0016020">
    <property type="term" value="C:membrane"/>
    <property type="evidence" value="ECO:0000318"/>
    <property type="project" value="GO_Central"/>
</dbReference>
<dbReference type="AlphaFoldDB" id="A0A022S2F0"/>
<organism evidence="6 7">
    <name type="scientific">Erythranthe guttata</name>
    <name type="common">Yellow monkey flower</name>
    <name type="synonym">Mimulus guttatus</name>
    <dbReference type="NCBI Taxonomy" id="4155"/>
    <lineage>
        <taxon>Eukaryota</taxon>
        <taxon>Viridiplantae</taxon>
        <taxon>Streptophyta</taxon>
        <taxon>Embryophyta</taxon>
        <taxon>Tracheophyta</taxon>
        <taxon>Spermatophyta</taxon>
        <taxon>Magnoliopsida</taxon>
        <taxon>eudicotyledons</taxon>
        <taxon>Gunneridae</taxon>
        <taxon>Pentapetalae</taxon>
        <taxon>asterids</taxon>
        <taxon>lamiids</taxon>
        <taxon>Lamiales</taxon>
        <taxon>Phrymaceae</taxon>
        <taxon>Erythranthe</taxon>
    </lineage>
</organism>
<name>A0A022S2F0_ERYGU</name>
<gene>
    <name evidence="6" type="ORF">MIMGU_mgv1a012770mg</name>
</gene>
<accession>A0A022S2F0</accession>
<evidence type="ECO:0000256" key="3">
    <source>
        <dbReference type="ARBA" id="ARBA00022989"/>
    </source>
</evidence>
<dbReference type="GO" id="GO:0030968">
    <property type="term" value="P:endoplasmic reticulum unfolded protein response"/>
    <property type="evidence" value="ECO:0000318"/>
    <property type="project" value="GO_Central"/>
</dbReference>
<keyword evidence="3 5" id="KW-1133">Transmembrane helix</keyword>
<keyword evidence="2 5" id="KW-0812">Transmembrane</keyword>
<feature type="transmembrane region" description="Helical" evidence="5">
    <location>
        <begin position="96"/>
        <end position="116"/>
    </location>
</feature>
<dbReference type="eggNOG" id="KOG2322">
    <property type="taxonomic scope" value="Eukaryota"/>
</dbReference>
<comment type="subcellular location">
    <subcellularLocation>
        <location evidence="1">Membrane</location>
        <topology evidence="1">Multi-pass membrane protein</topology>
    </subcellularLocation>
</comment>
<feature type="transmembrane region" description="Helical" evidence="5">
    <location>
        <begin position="34"/>
        <end position="55"/>
    </location>
</feature>
<feature type="transmembrane region" description="Helical" evidence="5">
    <location>
        <begin position="123"/>
        <end position="146"/>
    </location>
</feature>
<feature type="transmembrane region" description="Helical" evidence="5">
    <location>
        <begin position="152"/>
        <end position="172"/>
    </location>
</feature>
<evidence type="ECO:0000256" key="2">
    <source>
        <dbReference type="ARBA" id="ARBA00022692"/>
    </source>
</evidence>